<keyword evidence="1" id="KW-1133">Transmembrane helix</keyword>
<sequence>MLMQVNSGLTRYEVQKAKLALPEALPMKKPHLAIAPALLVALGGACLLDASAGMQAAVVVLMVLGSLLVGAHLCVQRVLSRFDNDRTEVLVIREGLIRPRLVRDLVPGDTLWLAAGSIVPVDVALPADQAVLKGPLAWLLRGLHIALPHDQVIAGSQILSETQTTVLATGAKRFALVHLGAALTTNPGIGCLSGVIALITACKFQLRVGQARFGLHLTQITQLVTRQVVAWIDTFNAHMTLVGHLQHHAKQVAFQYNQDPVSWRLI</sequence>
<dbReference type="Proteomes" id="UP001597252">
    <property type="component" value="Unassembled WGS sequence"/>
</dbReference>
<name>A0ABW4E4S5_9LACO</name>
<keyword evidence="1" id="KW-0472">Membrane</keyword>
<evidence type="ECO:0000313" key="2">
    <source>
        <dbReference type="EMBL" id="MFD1484278.1"/>
    </source>
</evidence>
<evidence type="ECO:0000313" key="3">
    <source>
        <dbReference type="Proteomes" id="UP001597252"/>
    </source>
</evidence>
<dbReference type="Gene3D" id="2.70.150.10">
    <property type="entry name" value="Calcium-transporting ATPase, cytoplasmic transduction domain A"/>
    <property type="match status" value="1"/>
</dbReference>
<evidence type="ECO:0000256" key="1">
    <source>
        <dbReference type="SAM" id="Phobius"/>
    </source>
</evidence>
<gene>
    <name evidence="2" type="ORF">ACFQ5J_03410</name>
</gene>
<accession>A0ABW4E4S5</accession>
<organism evidence="2 3">
    <name type="scientific">Lacticaseibacillus baoqingensis</name>
    <dbReference type="NCBI Taxonomy" id="2486013"/>
    <lineage>
        <taxon>Bacteria</taxon>
        <taxon>Bacillati</taxon>
        <taxon>Bacillota</taxon>
        <taxon>Bacilli</taxon>
        <taxon>Lactobacillales</taxon>
        <taxon>Lactobacillaceae</taxon>
        <taxon>Lacticaseibacillus</taxon>
    </lineage>
</organism>
<keyword evidence="1" id="KW-0812">Transmembrane</keyword>
<proteinExistence type="predicted"/>
<feature type="transmembrane region" description="Helical" evidence="1">
    <location>
        <begin position="56"/>
        <end position="75"/>
    </location>
</feature>
<dbReference type="InterPro" id="IPR008250">
    <property type="entry name" value="ATPase_P-typ_transduc_dom_A_sf"/>
</dbReference>
<keyword evidence="3" id="KW-1185">Reference proteome</keyword>
<comment type="caution">
    <text evidence="2">The sequence shown here is derived from an EMBL/GenBank/DDBJ whole genome shotgun (WGS) entry which is preliminary data.</text>
</comment>
<dbReference type="SUPFAM" id="SSF81653">
    <property type="entry name" value="Calcium ATPase, transduction domain A"/>
    <property type="match status" value="1"/>
</dbReference>
<dbReference type="Gene3D" id="1.20.1110.10">
    <property type="entry name" value="Calcium-transporting ATPase, transmembrane domain"/>
    <property type="match status" value="1"/>
</dbReference>
<dbReference type="RefSeq" id="WP_125750752.1">
    <property type="nucleotide sequence ID" value="NZ_JBHTON010000007.1"/>
</dbReference>
<dbReference type="EMBL" id="JBHTON010000007">
    <property type="protein sequence ID" value="MFD1484278.1"/>
    <property type="molecule type" value="Genomic_DNA"/>
</dbReference>
<protein>
    <submittedName>
        <fullName evidence="2">Uncharacterized protein</fullName>
    </submittedName>
</protein>
<reference evidence="3" key="1">
    <citation type="journal article" date="2019" name="Int. J. Syst. Evol. Microbiol.">
        <title>The Global Catalogue of Microorganisms (GCM) 10K type strain sequencing project: providing services to taxonomists for standard genome sequencing and annotation.</title>
        <authorList>
            <consortium name="The Broad Institute Genomics Platform"/>
            <consortium name="The Broad Institute Genome Sequencing Center for Infectious Disease"/>
            <person name="Wu L."/>
            <person name="Ma J."/>
        </authorList>
    </citation>
    <scope>NUCLEOTIDE SEQUENCE [LARGE SCALE GENOMIC DNA]</scope>
    <source>
        <strain evidence="3">CCM 8903</strain>
    </source>
</reference>